<keyword evidence="2" id="KW-1185">Reference proteome</keyword>
<accession>A0AAV7I4M2</accession>
<sequence length="189" mass="21597">MYQVHASSSSDPRRHVLSYVYTEPSGVADLGQENSSAKHVLNLWFERYQQLTTRITWNKRAGMKSGNPVCTVAAWFYTYFSGIASIYVCREQRGDDGHAAMRVYGRLVGGQTEWKTDGPFLYLYYLPGWVQVPTAVSDRSRSNPCCADGDCIWFSWSTQQLNVQQNIMLNPLLVAQNTDYCWRLRIASE</sequence>
<dbReference type="Proteomes" id="UP000826195">
    <property type="component" value="Unassembled WGS sequence"/>
</dbReference>
<evidence type="ECO:0000313" key="1">
    <source>
        <dbReference type="EMBL" id="KAH0545633.1"/>
    </source>
</evidence>
<protein>
    <submittedName>
        <fullName evidence="1">Uncharacterized protein</fullName>
    </submittedName>
</protein>
<proteinExistence type="predicted"/>
<evidence type="ECO:0000313" key="2">
    <source>
        <dbReference type="Proteomes" id="UP000826195"/>
    </source>
</evidence>
<reference evidence="1 2" key="1">
    <citation type="journal article" date="2021" name="J. Hered.">
        <title>A chromosome-level genome assembly of the parasitoid wasp, Cotesia glomerata (Hymenoptera: Braconidae).</title>
        <authorList>
            <person name="Pinto B.J."/>
            <person name="Weis J.J."/>
            <person name="Gamble T."/>
            <person name="Ode P.J."/>
            <person name="Paul R."/>
            <person name="Zaspel J.M."/>
        </authorList>
    </citation>
    <scope>NUCLEOTIDE SEQUENCE [LARGE SCALE GENOMIC DNA]</scope>
    <source>
        <strain evidence="1">CgM1</strain>
    </source>
</reference>
<dbReference type="AlphaFoldDB" id="A0AAV7I4M2"/>
<dbReference type="EMBL" id="JAHXZJ010002237">
    <property type="protein sequence ID" value="KAH0545633.1"/>
    <property type="molecule type" value="Genomic_DNA"/>
</dbReference>
<organism evidence="1 2">
    <name type="scientific">Cotesia glomerata</name>
    <name type="common">Lepidopteran parasitic wasp</name>
    <name type="synonym">Apanteles glomeratus</name>
    <dbReference type="NCBI Taxonomy" id="32391"/>
    <lineage>
        <taxon>Eukaryota</taxon>
        <taxon>Metazoa</taxon>
        <taxon>Ecdysozoa</taxon>
        <taxon>Arthropoda</taxon>
        <taxon>Hexapoda</taxon>
        <taxon>Insecta</taxon>
        <taxon>Pterygota</taxon>
        <taxon>Neoptera</taxon>
        <taxon>Endopterygota</taxon>
        <taxon>Hymenoptera</taxon>
        <taxon>Apocrita</taxon>
        <taxon>Ichneumonoidea</taxon>
        <taxon>Braconidae</taxon>
        <taxon>Microgastrinae</taxon>
        <taxon>Cotesia</taxon>
    </lineage>
</organism>
<gene>
    <name evidence="1" type="ORF">KQX54_001890</name>
</gene>
<name>A0AAV7I4M2_COTGL</name>
<comment type="caution">
    <text evidence="1">The sequence shown here is derived from an EMBL/GenBank/DDBJ whole genome shotgun (WGS) entry which is preliminary data.</text>
</comment>